<gene>
    <name evidence="1" type="ORF">TU35_007670</name>
</gene>
<sequence length="342" mass="37165">MKVEVKVRSLQLPGAAPGGGEEAQYEYPAFDAPEEEYFLPGHGLCASCTIGVIVRHMLKALGPDTVVVNPTGCAEVSTVTFPRTNWAVPWIHVAFGNGGSVASGIEAAIKVLKRRGVVDPNRKINVVVFAGDGGTADIGFQALSGMLERGHKVIYVMYDNEGYMNTGIQRSGTTPLFASATTSPAGRAVPGNITHKKPMVMIAAAHGIPYAATANPAYLADMYDKFKKAAAIAEEGPVFLHILQSCQPGWRFEPKYAVRVLELATETGFWVNYEVDHGAFRVTVPVPKRKPVKCFTKLQGRFRHLKDEHIEILQRVIDEDVKRINEMAGGEYIGPVDPEAQC</sequence>
<reference evidence="1" key="1">
    <citation type="submission" date="2024-07" db="EMBL/GenBank/DDBJ databases">
        <title>Metagenome and Metagenome-Assembled Genomes of Archaea from a hot spring from the geothermal field of Los Azufres, Mexico.</title>
        <authorList>
            <person name="Marin-Paredes R."/>
            <person name="Martinez-Romero E."/>
            <person name="Servin-Garciduenas L.E."/>
        </authorList>
    </citation>
    <scope>NUCLEOTIDE SEQUENCE</scope>
</reference>
<evidence type="ECO:0000313" key="2">
    <source>
        <dbReference type="Proteomes" id="UP000033636"/>
    </source>
</evidence>
<proteinExistence type="predicted"/>
<protein>
    <submittedName>
        <fullName evidence="1">Thiamine pyrophosphate-dependent enzyme</fullName>
    </submittedName>
</protein>
<dbReference type="Proteomes" id="UP000033636">
    <property type="component" value="Unassembled WGS sequence"/>
</dbReference>
<accession>A0ACC6V277</accession>
<dbReference type="EMBL" id="JZWT02000021">
    <property type="protein sequence ID" value="MFB6491100.1"/>
    <property type="molecule type" value="Genomic_DNA"/>
</dbReference>
<comment type="caution">
    <text evidence="1">The sequence shown here is derived from an EMBL/GenBank/DDBJ whole genome shotgun (WGS) entry which is preliminary data.</text>
</comment>
<name>A0ACC6V277_9CREN</name>
<organism evidence="1 2">
    <name type="scientific">Thermoproteus sp. AZ2</name>
    <dbReference type="NCBI Taxonomy" id="1609232"/>
    <lineage>
        <taxon>Archaea</taxon>
        <taxon>Thermoproteota</taxon>
        <taxon>Thermoprotei</taxon>
        <taxon>Thermoproteales</taxon>
        <taxon>Thermoproteaceae</taxon>
        <taxon>Thermoproteus</taxon>
    </lineage>
</organism>
<evidence type="ECO:0000313" key="1">
    <source>
        <dbReference type="EMBL" id="MFB6491100.1"/>
    </source>
</evidence>